<evidence type="ECO:0000313" key="2">
    <source>
        <dbReference type="Proteomes" id="UP000196320"/>
    </source>
</evidence>
<dbReference type="AlphaFoldDB" id="A0A1R4J0C2"/>
<keyword evidence="2" id="KW-1185">Reference proteome</keyword>
<accession>A0A1R4J0C2</accession>
<organism evidence="1 2">
    <name type="scientific">Microbacterium esteraromaticum</name>
    <dbReference type="NCBI Taxonomy" id="57043"/>
    <lineage>
        <taxon>Bacteria</taxon>
        <taxon>Bacillati</taxon>
        <taxon>Actinomycetota</taxon>
        <taxon>Actinomycetes</taxon>
        <taxon>Micrococcales</taxon>
        <taxon>Microbacteriaceae</taxon>
        <taxon>Microbacterium</taxon>
    </lineage>
</organism>
<protein>
    <submittedName>
        <fullName evidence="1">Uncharacterized protein</fullName>
    </submittedName>
</protein>
<sequence length="75" mass="8794">MKVKFLRWKTGIGTVLDTGDVIERVITSGRRDRLTILNSQGEEYTVQDHPDFVLHEHDWIENKPTYTTIENSKYT</sequence>
<evidence type="ECO:0000313" key="1">
    <source>
        <dbReference type="EMBL" id="SJN25205.1"/>
    </source>
</evidence>
<name>A0A1R4J0C2_9MICO</name>
<dbReference type="Proteomes" id="UP000196320">
    <property type="component" value="Unassembled WGS sequence"/>
</dbReference>
<dbReference type="RefSeq" id="WP_087130332.1">
    <property type="nucleotide sequence ID" value="NZ_FUKO01000014.1"/>
</dbReference>
<gene>
    <name evidence="1" type="ORF">FM104_04775</name>
</gene>
<dbReference type="EMBL" id="FUKO01000014">
    <property type="protein sequence ID" value="SJN25205.1"/>
    <property type="molecule type" value="Genomic_DNA"/>
</dbReference>
<proteinExistence type="predicted"/>
<reference evidence="1 2" key="1">
    <citation type="submission" date="2017-02" db="EMBL/GenBank/DDBJ databases">
        <authorList>
            <person name="Peterson S.W."/>
        </authorList>
    </citation>
    <scope>NUCLEOTIDE SEQUENCE [LARGE SCALE GENOMIC DNA]</scope>
    <source>
        <strain evidence="1 2">B Mb 05.01</strain>
    </source>
</reference>